<evidence type="ECO:0000256" key="1">
    <source>
        <dbReference type="SAM" id="SignalP"/>
    </source>
</evidence>
<dbReference type="EMBL" id="BLLF01000473">
    <property type="protein sequence ID" value="GFH12155.1"/>
    <property type="molecule type" value="Genomic_DNA"/>
</dbReference>
<evidence type="ECO:0000313" key="3">
    <source>
        <dbReference type="Proteomes" id="UP000485058"/>
    </source>
</evidence>
<evidence type="ECO:0000313" key="2">
    <source>
        <dbReference type="EMBL" id="GFH12155.1"/>
    </source>
</evidence>
<feature type="chain" id="PRO_5025534893" evidence="1">
    <location>
        <begin position="43"/>
        <end position="206"/>
    </location>
</feature>
<gene>
    <name evidence="2" type="ORF">HaLaN_07791</name>
</gene>
<feature type="signal peptide" evidence="1">
    <location>
        <begin position="1"/>
        <end position="42"/>
    </location>
</feature>
<proteinExistence type="predicted"/>
<organism evidence="2 3">
    <name type="scientific">Haematococcus lacustris</name>
    <name type="common">Green alga</name>
    <name type="synonym">Haematococcus pluvialis</name>
    <dbReference type="NCBI Taxonomy" id="44745"/>
    <lineage>
        <taxon>Eukaryota</taxon>
        <taxon>Viridiplantae</taxon>
        <taxon>Chlorophyta</taxon>
        <taxon>core chlorophytes</taxon>
        <taxon>Chlorophyceae</taxon>
        <taxon>CS clade</taxon>
        <taxon>Chlamydomonadales</taxon>
        <taxon>Haematococcaceae</taxon>
        <taxon>Haematococcus</taxon>
    </lineage>
</organism>
<name>A0A699YSA8_HAELA</name>
<feature type="non-terminal residue" evidence="2">
    <location>
        <position position="1"/>
    </location>
</feature>
<keyword evidence="3" id="KW-1185">Reference proteome</keyword>
<reference evidence="2 3" key="1">
    <citation type="submission" date="2020-02" db="EMBL/GenBank/DDBJ databases">
        <title>Draft genome sequence of Haematococcus lacustris strain NIES-144.</title>
        <authorList>
            <person name="Morimoto D."/>
            <person name="Nakagawa S."/>
            <person name="Yoshida T."/>
            <person name="Sawayama S."/>
        </authorList>
    </citation>
    <scope>NUCLEOTIDE SEQUENCE [LARGE SCALE GENOMIC DNA]</scope>
    <source>
        <strain evidence="2 3">NIES-144</strain>
    </source>
</reference>
<comment type="caution">
    <text evidence="2">The sequence shown here is derived from an EMBL/GenBank/DDBJ whole genome shotgun (WGS) entry which is preliminary data.</text>
</comment>
<dbReference type="AlphaFoldDB" id="A0A699YSA8"/>
<feature type="non-terminal residue" evidence="2">
    <location>
        <position position="206"/>
    </location>
</feature>
<accession>A0A699YSA8</accession>
<dbReference type="SUPFAM" id="SSF141130">
    <property type="entry name" value="Acetamidase/Formamidase-like"/>
    <property type="match status" value="1"/>
</dbReference>
<dbReference type="Proteomes" id="UP000485058">
    <property type="component" value="Unassembled WGS sequence"/>
</dbReference>
<protein>
    <submittedName>
        <fullName evidence="2">Uncharacterized protein</fullName>
    </submittedName>
</protein>
<keyword evidence="1" id="KW-0732">Signal</keyword>
<sequence>PSALVFKPTCLCPGPKGTPCLSQLLCQLTLACMLACAWPCAGKSYASNGLADWGWQRRIVGNRHVDSTFIYEIIMDADGYGMWAEPRLYFKWKDEAGKPLVKVPCWPTNGTLLGAHNKSLNWSNPFPGMYTISGYNYTCVNGSVALGGYHYAGAIVPHPLPTDDYSVSGKWRLPISPHIGNLGLAPDVEDTVNSAWPMRTGDTRPQ</sequence>